<organism evidence="1">
    <name type="scientific">viral metagenome</name>
    <dbReference type="NCBI Taxonomy" id="1070528"/>
    <lineage>
        <taxon>unclassified sequences</taxon>
        <taxon>metagenomes</taxon>
        <taxon>organismal metagenomes</taxon>
    </lineage>
</organism>
<reference evidence="1" key="1">
    <citation type="journal article" date="2020" name="Nature">
        <title>Giant virus diversity and host interactions through global metagenomics.</title>
        <authorList>
            <person name="Schulz F."/>
            <person name="Roux S."/>
            <person name="Paez-Espino D."/>
            <person name="Jungbluth S."/>
            <person name="Walsh D.A."/>
            <person name="Denef V.J."/>
            <person name="McMahon K.D."/>
            <person name="Konstantinidis K.T."/>
            <person name="Eloe-Fadrosh E.A."/>
            <person name="Kyrpides N.C."/>
            <person name="Woyke T."/>
        </authorList>
    </citation>
    <scope>NUCLEOTIDE SEQUENCE</scope>
    <source>
        <strain evidence="1">GVMAG-M-3300027769-26</strain>
    </source>
</reference>
<evidence type="ECO:0000313" key="1">
    <source>
        <dbReference type="EMBL" id="QHU27770.1"/>
    </source>
</evidence>
<protein>
    <submittedName>
        <fullName evidence="1">Uncharacterized protein</fullName>
    </submittedName>
</protein>
<name>A0A6C0LBR7_9ZZZZ</name>
<sequence>MKLSYINVSGRNNNCFYNSIFEVLKSKYGKVSIGRTEITSGSKLRKILTKVMIVEEEHYFEVFKDYLVLAKNIISVCIEETGKQFNSMTDFEKNKIYSDSANMLSVNTTEVEALISNNILKINLDNTNAAKKIMGYLKVKGRIPNQIEKDSVRKYLLEYFKLNIIDIRISPDDRKKITSYINGKLDAIIDGSSNTNLLELKQTVINIIRTHIDKIGDYINSEYPKKLSDPRVSMLYRDCKEFCIILTDNEHYNVMSIDNRLTFSLEDLHKLVAWKYDENFSNASKNVSLRKVFDSKNRSTSSSPIII</sequence>
<dbReference type="AlphaFoldDB" id="A0A6C0LBR7"/>
<dbReference type="EMBL" id="MN740462">
    <property type="protein sequence ID" value="QHU27770.1"/>
    <property type="molecule type" value="Genomic_DNA"/>
</dbReference>
<proteinExistence type="predicted"/>
<accession>A0A6C0LBR7</accession>